<keyword evidence="6" id="KW-1185">Reference proteome</keyword>
<dbReference type="CDD" id="cd09999">
    <property type="entry name" value="Arginase-like_1"/>
    <property type="match status" value="1"/>
</dbReference>
<dbReference type="EMBL" id="CP007536">
    <property type="protein sequence ID" value="AIC15018.1"/>
    <property type="molecule type" value="Genomic_DNA"/>
</dbReference>
<dbReference type="HOGENOM" id="CLU_039478_6_2_2"/>
<proteinExistence type="inferred from homology"/>
<name>A0A060HHH9_9ARCH</name>
<evidence type="ECO:0000256" key="2">
    <source>
        <dbReference type="ARBA" id="ARBA00022801"/>
    </source>
</evidence>
<protein>
    <submittedName>
        <fullName evidence="5">Putative Arginase family hydrolase, arginase/agmainase/formiminoglutamate hydrolase</fullName>
    </submittedName>
</protein>
<dbReference type="STRING" id="926571.NVIE_008020"/>
<evidence type="ECO:0000256" key="1">
    <source>
        <dbReference type="ARBA" id="ARBA00022723"/>
    </source>
</evidence>
<dbReference type="GO" id="GO:0004053">
    <property type="term" value="F:arginase activity"/>
    <property type="evidence" value="ECO:0007669"/>
    <property type="project" value="TreeGrafter"/>
</dbReference>
<keyword evidence="1" id="KW-0479">Metal-binding</keyword>
<dbReference type="GO" id="GO:0030145">
    <property type="term" value="F:manganese ion binding"/>
    <property type="evidence" value="ECO:0007669"/>
    <property type="project" value="TreeGrafter"/>
</dbReference>
<dbReference type="InterPro" id="IPR006035">
    <property type="entry name" value="Ureohydrolase"/>
</dbReference>
<dbReference type="PANTHER" id="PTHR43782:SF3">
    <property type="entry name" value="ARGINASE"/>
    <property type="match status" value="1"/>
</dbReference>
<dbReference type="Proteomes" id="UP000027093">
    <property type="component" value="Chromosome"/>
</dbReference>
<keyword evidence="3" id="KW-0464">Manganese</keyword>
<dbReference type="Pfam" id="PF00491">
    <property type="entry name" value="Arginase"/>
    <property type="match status" value="1"/>
</dbReference>
<dbReference type="InterPro" id="IPR023696">
    <property type="entry name" value="Ureohydrolase_dom_sf"/>
</dbReference>
<evidence type="ECO:0000313" key="6">
    <source>
        <dbReference type="Proteomes" id="UP000027093"/>
    </source>
</evidence>
<sequence length="270" mass="28869">MLHALGNLHEACDEGDVTFAAPSTKRDAHSGIIAYSSLISMVRQVRSSVGRILGEGRFPLVIGGDCPVLLGCLAASADIFSKTGLLFVDGHEDAYPAHKSPAGEAADMELGFALGLQVPPLLAKAVRTPLVDASAVCMLGPRDKKYLQHANVPSLDRMVAEFYSDVALRNSDNCMEDLVSRAVGRLLSSRTKRVWLHMDLDVLSTRSLSAVDYPQPGGLNRRQLERIGRAAMGSGKIAGCNLTIYNPDLDGGRSAGRIVKCLEKILSAGR</sequence>
<dbReference type="AlphaFoldDB" id="A0A060HHH9"/>
<reference evidence="5 6" key="1">
    <citation type="journal article" date="2014" name="Int. J. Syst. Evol. Microbiol.">
        <title>Nitrososphaera viennensis gen. nov., sp. nov., an aerobic and mesophilic, ammonia-oxidizing archaeon from soil and a member of the archaeal phylum Thaumarchaeota.</title>
        <authorList>
            <person name="Stieglmeier M."/>
            <person name="Klingl A."/>
            <person name="Alves R.J."/>
            <person name="Rittmann S.K."/>
            <person name="Melcher M."/>
            <person name="Leisch N."/>
            <person name="Schleper C."/>
        </authorList>
    </citation>
    <scope>NUCLEOTIDE SEQUENCE [LARGE SCALE GENOMIC DNA]</scope>
    <source>
        <strain evidence="5">EN76</strain>
    </source>
</reference>
<dbReference type="PRINTS" id="PR00116">
    <property type="entry name" value="ARGINASE"/>
</dbReference>
<evidence type="ECO:0000256" key="3">
    <source>
        <dbReference type="ARBA" id="ARBA00023211"/>
    </source>
</evidence>
<accession>A0A060HHH9</accession>
<dbReference type="SUPFAM" id="SSF52768">
    <property type="entry name" value="Arginase/deacetylase"/>
    <property type="match status" value="1"/>
</dbReference>
<dbReference type="Gene3D" id="3.40.800.10">
    <property type="entry name" value="Ureohydrolase domain"/>
    <property type="match status" value="1"/>
</dbReference>
<organism evidence="5 6">
    <name type="scientific">Nitrososphaera viennensis EN76</name>
    <dbReference type="NCBI Taxonomy" id="926571"/>
    <lineage>
        <taxon>Archaea</taxon>
        <taxon>Nitrososphaerota</taxon>
        <taxon>Nitrososphaeria</taxon>
        <taxon>Nitrososphaerales</taxon>
        <taxon>Nitrososphaeraceae</taxon>
        <taxon>Nitrososphaera</taxon>
    </lineage>
</organism>
<evidence type="ECO:0000256" key="4">
    <source>
        <dbReference type="PROSITE-ProRule" id="PRU00742"/>
    </source>
</evidence>
<dbReference type="GO" id="GO:0005737">
    <property type="term" value="C:cytoplasm"/>
    <property type="evidence" value="ECO:0007669"/>
    <property type="project" value="TreeGrafter"/>
</dbReference>
<keyword evidence="2 5" id="KW-0378">Hydrolase</keyword>
<evidence type="ECO:0000313" key="5">
    <source>
        <dbReference type="EMBL" id="AIC15018.1"/>
    </source>
</evidence>
<dbReference type="PANTHER" id="PTHR43782">
    <property type="entry name" value="ARGINASE"/>
    <property type="match status" value="1"/>
</dbReference>
<gene>
    <name evidence="5" type="ORF">NVIE_008020</name>
</gene>
<dbReference type="PROSITE" id="PS51409">
    <property type="entry name" value="ARGINASE_2"/>
    <property type="match status" value="1"/>
</dbReference>
<comment type="similarity">
    <text evidence="4">Belongs to the arginase family.</text>
</comment>
<dbReference type="KEGG" id="nvn:NVIE_008020"/>